<evidence type="ECO:0000313" key="3">
    <source>
        <dbReference type="Proteomes" id="UP000253426"/>
    </source>
</evidence>
<evidence type="ECO:0000313" key="2">
    <source>
        <dbReference type="EMBL" id="RBP36914.1"/>
    </source>
</evidence>
<dbReference type="AlphaFoldDB" id="A0A366H4H3"/>
<accession>A0A366H4H3</accession>
<name>A0A366H4H3_9BACT</name>
<gene>
    <name evidence="2" type="ORF">DES53_11555</name>
</gene>
<keyword evidence="1" id="KW-0472">Membrane</keyword>
<proteinExistence type="predicted"/>
<keyword evidence="3" id="KW-1185">Reference proteome</keyword>
<evidence type="ECO:0000256" key="1">
    <source>
        <dbReference type="SAM" id="Phobius"/>
    </source>
</evidence>
<keyword evidence="1" id="KW-1133">Transmembrane helix</keyword>
<organism evidence="2 3">
    <name type="scientific">Roseimicrobium gellanilyticum</name>
    <dbReference type="NCBI Taxonomy" id="748857"/>
    <lineage>
        <taxon>Bacteria</taxon>
        <taxon>Pseudomonadati</taxon>
        <taxon>Verrucomicrobiota</taxon>
        <taxon>Verrucomicrobiia</taxon>
        <taxon>Verrucomicrobiales</taxon>
        <taxon>Verrucomicrobiaceae</taxon>
        <taxon>Roseimicrobium</taxon>
    </lineage>
</organism>
<feature type="transmembrane region" description="Helical" evidence="1">
    <location>
        <begin position="20"/>
        <end position="38"/>
    </location>
</feature>
<keyword evidence="1" id="KW-0812">Transmembrane</keyword>
<reference evidence="2 3" key="1">
    <citation type="submission" date="2018-06" db="EMBL/GenBank/DDBJ databases">
        <title>Genomic Encyclopedia of Type Strains, Phase IV (KMG-IV): sequencing the most valuable type-strain genomes for metagenomic binning, comparative biology and taxonomic classification.</title>
        <authorList>
            <person name="Goeker M."/>
        </authorList>
    </citation>
    <scope>NUCLEOTIDE SEQUENCE [LARGE SCALE GENOMIC DNA]</scope>
    <source>
        <strain evidence="2 3">DSM 25532</strain>
    </source>
</reference>
<protein>
    <submittedName>
        <fullName evidence="2">Uncharacterized protein</fullName>
    </submittedName>
</protein>
<dbReference type="EMBL" id="QNRR01000015">
    <property type="protein sequence ID" value="RBP36914.1"/>
    <property type="molecule type" value="Genomic_DNA"/>
</dbReference>
<dbReference type="RefSeq" id="WP_170157486.1">
    <property type="nucleotide sequence ID" value="NZ_QNRR01000015.1"/>
</dbReference>
<sequence length="45" mass="5301">MSSYTLLQLLHALDPLHAPWPVALLMLLAAIFLGRRLWRMLWRES</sequence>
<comment type="caution">
    <text evidence="2">The sequence shown here is derived from an EMBL/GenBank/DDBJ whole genome shotgun (WGS) entry which is preliminary data.</text>
</comment>
<dbReference type="Proteomes" id="UP000253426">
    <property type="component" value="Unassembled WGS sequence"/>
</dbReference>